<organism evidence="2 3">
    <name type="scientific">Iodidimonas nitroreducens</name>
    <dbReference type="NCBI Taxonomy" id="1236968"/>
    <lineage>
        <taxon>Bacteria</taxon>
        <taxon>Pseudomonadati</taxon>
        <taxon>Pseudomonadota</taxon>
        <taxon>Alphaproteobacteria</taxon>
        <taxon>Iodidimonadales</taxon>
        <taxon>Iodidimonadaceae</taxon>
        <taxon>Iodidimonas</taxon>
    </lineage>
</organism>
<feature type="domain" description="Flagellar protein FlgJ N-terminal" evidence="1">
    <location>
        <begin position="71"/>
        <end position="117"/>
    </location>
</feature>
<protein>
    <recommendedName>
        <fullName evidence="1">Flagellar protein FlgJ N-terminal domain-containing protein</fullName>
    </recommendedName>
</protein>
<gene>
    <name evidence="2" type="ORF">JCM17846_06870</name>
</gene>
<name>A0A5A7N5S9_9PROT</name>
<reference evidence="2 3" key="1">
    <citation type="submission" date="2019-09" db="EMBL/GenBank/DDBJ databases">
        <title>NBRP : Genome information of microbial organism related human and environment.</title>
        <authorList>
            <person name="Hattori M."/>
            <person name="Oshima K."/>
            <person name="Inaba H."/>
            <person name="Suda W."/>
            <person name="Sakamoto M."/>
            <person name="Iino T."/>
            <person name="Kitahara M."/>
            <person name="Oshida Y."/>
            <person name="Iida T."/>
            <person name="Kudo T."/>
            <person name="Itoh T."/>
            <person name="Ohkuma M."/>
        </authorList>
    </citation>
    <scope>NUCLEOTIDE SEQUENCE [LARGE SCALE GENOMIC DNA]</scope>
    <source>
        <strain evidence="2 3">Q-1</strain>
    </source>
</reference>
<proteinExistence type="predicted"/>
<dbReference type="EMBL" id="BKCN01000002">
    <property type="protein sequence ID" value="GER03005.1"/>
    <property type="molecule type" value="Genomic_DNA"/>
</dbReference>
<evidence type="ECO:0000313" key="2">
    <source>
        <dbReference type="EMBL" id="GER03005.1"/>
    </source>
</evidence>
<accession>A0A5A7N5S9</accession>
<dbReference type="InterPro" id="IPR019301">
    <property type="entry name" value="Flagellar_prot_FlgJ_N"/>
</dbReference>
<evidence type="ECO:0000259" key="1">
    <source>
        <dbReference type="Pfam" id="PF10135"/>
    </source>
</evidence>
<dbReference type="Pfam" id="PF10135">
    <property type="entry name" value="Rod-binding"/>
    <property type="match status" value="1"/>
</dbReference>
<dbReference type="AlphaFoldDB" id="A0A5A7N5S9"/>
<dbReference type="Proteomes" id="UP000324996">
    <property type="component" value="Unassembled WGS sequence"/>
</dbReference>
<comment type="caution">
    <text evidence="2">The sequence shown here is derived from an EMBL/GenBank/DDBJ whole genome shotgun (WGS) entry which is preliminary data.</text>
</comment>
<evidence type="ECO:0000313" key="3">
    <source>
        <dbReference type="Proteomes" id="UP000324996"/>
    </source>
</evidence>
<sequence length="124" mass="13283">MDITLVQNAFPSGGTDFGQASFAGMKARLDSTRDAAFSSTRISDSEARDKEMRKTAEDFEAVFMGQMLAPMFSGLSTDGPMGGGHAEEVFRSMMVDELGNSVARSGGIGIADTIYKQLLTLQEI</sequence>
<keyword evidence="3" id="KW-1185">Reference proteome</keyword>
<dbReference type="RefSeq" id="WP_052370882.1">
    <property type="nucleotide sequence ID" value="NZ_BKCN01000002.1"/>
</dbReference>